<dbReference type="AlphaFoldDB" id="A0AAD7BP41"/>
<dbReference type="InterPro" id="IPR036047">
    <property type="entry name" value="F-box-like_dom_sf"/>
</dbReference>
<dbReference type="EMBL" id="JARKIF010000012">
    <property type="protein sequence ID" value="KAJ7626079.1"/>
    <property type="molecule type" value="Genomic_DNA"/>
</dbReference>
<reference evidence="1" key="1">
    <citation type="submission" date="2023-03" db="EMBL/GenBank/DDBJ databases">
        <title>Massive genome expansion in bonnet fungi (Mycena s.s.) driven by repeated elements and novel gene families across ecological guilds.</title>
        <authorList>
            <consortium name="Lawrence Berkeley National Laboratory"/>
            <person name="Harder C.B."/>
            <person name="Miyauchi S."/>
            <person name="Viragh M."/>
            <person name="Kuo A."/>
            <person name="Thoen E."/>
            <person name="Andreopoulos B."/>
            <person name="Lu D."/>
            <person name="Skrede I."/>
            <person name="Drula E."/>
            <person name="Henrissat B."/>
            <person name="Morin E."/>
            <person name="Kohler A."/>
            <person name="Barry K."/>
            <person name="LaButti K."/>
            <person name="Morin E."/>
            <person name="Salamov A."/>
            <person name="Lipzen A."/>
            <person name="Mereny Z."/>
            <person name="Hegedus B."/>
            <person name="Baldrian P."/>
            <person name="Stursova M."/>
            <person name="Weitz H."/>
            <person name="Taylor A."/>
            <person name="Grigoriev I.V."/>
            <person name="Nagy L.G."/>
            <person name="Martin F."/>
            <person name="Kauserud H."/>
        </authorList>
    </citation>
    <scope>NUCLEOTIDE SEQUENCE</scope>
    <source>
        <strain evidence="1">9284</strain>
    </source>
</reference>
<evidence type="ECO:0008006" key="3">
    <source>
        <dbReference type="Google" id="ProtNLM"/>
    </source>
</evidence>
<name>A0AAD7BP41_9AGAR</name>
<evidence type="ECO:0000313" key="1">
    <source>
        <dbReference type="EMBL" id="KAJ7626079.1"/>
    </source>
</evidence>
<dbReference type="Proteomes" id="UP001221142">
    <property type="component" value="Unassembled WGS sequence"/>
</dbReference>
<proteinExistence type="predicted"/>
<sequence length="381" mass="43179">MVLTRRASKCILRWLPNELVSEIITLSSSDTQLALCRVCKLFNQLAAMSLYRKVTLGSHAKFAQFVRSLSLKPQNATYVVSLRFHALSRESEEDVAELPGDYSIFNSLSRLESLCLYVSLPETLCLGLFRDCTFPRLSDFRYIASESLNATGMLTPEIILSFVHRHSDIACLVVMDASQIITPVSVSYEHKNTPALQKLRDFVGPVFLLHLLPPSITRIFLFSGDEDQTDTLQRLSVVTTQGTELVYSNISISREPVAHTLNMIAQNLPRIVSIQLRWGKTGERWLDPEAGQAISQSLRNLPVLRYLSLQYIAFIDELEDGNGLPVEELNADRQTVERWGRSCPSLRECCFHGNGWRREEGASEWISCLEYEMKEQPDLVM</sequence>
<evidence type="ECO:0000313" key="2">
    <source>
        <dbReference type="Proteomes" id="UP001221142"/>
    </source>
</evidence>
<comment type="caution">
    <text evidence="1">The sequence shown here is derived from an EMBL/GenBank/DDBJ whole genome shotgun (WGS) entry which is preliminary data.</text>
</comment>
<gene>
    <name evidence="1" type="ORF">FB45DRAFT_75026</name>
</gene>
<organism evidence="1 2">
    <name type="scientific">Roridomyces roridus</name>
    <dbReference type="NCBI Taxonomy" id="1738132"/>
    <lineage>
        <taxon>Eukaryota</taxon>
        <taxon>Fungi</taxon>
        <taxon>Dikarya</taxon>
        <taxon>Basidiomycota</taxon>
        <taxon>Agaricomycotina</taxon>
        <taxon>Agaricomycetes</taxon>
        <taxon>Agaricomycetidae</taxon>
        <taxon>Agaricales</taxon>
        <taxon>Marasmiineae</taxon>
        <taxon>Mycenaceae</taxon>
        <taxon>Roridomyces</taxon>
    </lineage>
</organism>
<dbReference type="SUPFAM" id="SSF81383">
    <property type="entry name" value="F-box domain"/>
    <property type="match status" value="1"/>
</dbReference>
<protein>
    <recommendedName>
        <fullName evidence="3">F-box domain-containing protein</fullName>
    </recommendedName>
</protein>
<accession>A0AAD7BP41</accession>
<keyword evidence="2" id="KW-1185">Reference proteome</keyword>